<keyword evidence="3" id="KW-1185">Reference proteome</keyword>
<dbReference type="Pfam" id="PF00462">
    <property type="entry name" value="Glutaredoxin"/>
    <property type="match status" value="1"/>
</dbReference>
<dbReference type="InterPro" id="IPR002109">
    <property type="entry name" value="Glutaredoxin"/>
</dbReference>
<evidence type="ECO:0000313" key="3">
    <source>
        <dbReference type="Proteomes" id="UP000663144"/>
    </source>
</evidence>
<evidence type="ECO:0000259" key="1">
    <source>
        <dbReference type="Pfam" id="PF00462"/>
    </source>
</evidence>
<feature type="domain" description="Glutaredoxin" evidence="1">
    <location>
        <begin position="7"/>
        <end position="60"/>
    </location>
</feature>
<protein>
    <submittedName>
        <fullName evidence="2">Glutaredoxin</fullName>
    </submittedName>
</protein>
<dbReference type="Proteomes" id="UP000663144">
    <property type="component" value="Segment"/>
</dbReference>
<dbReference type="GeneID" id="77946532"/>
<dbReference type="SUPFAM" id="SSF52833">
    <property type="entry name" value="Thioredoxin-like"/>
    <property type="match status" value="1"/>
</dbReference>
<dbReference type="RefSeq" id="YP_010670362.1">
    <property type="nucleotide sequence ID" value="NC_070964.1"/>
</dbReference>
<evidence type="ECO:0000313" key="2">
    <source>
        <dbReference type="EMBL" id="QPB07871.1"/>
    </source>
</evidence>
<proteinExistence type="predicted"/>
<accession>A0A873WJQ8</accession>
<sequence length="79" mass="9183">MPNNFAVYSKPGCRYCEKIKTVLESKKYNYREYVLDRDFNAKQYKDQFGEASFPRVILNDIVLGGATETVQYLQSKGMI</sequence>
<dbReference type="Gene3D" id="3.40.30.10">
    <property type="entry name" value="Glutaredoxin"/>
    <property type="match status" value="1"/>
</dbReference>
<organism evidence="2 3">
    <name type="scientific">Synechococcus phage S-H38</name>
    <dbReference type="NCBI Taxonomy" id="2783673"/>
    <lineage>
        <taxon>Viruses</taxon>
        <taxon>Duplodnaviria</taxon>
        <taxon>Heunggongvirae</taxon>
        <taxon>Uroviricota</taxon>
        <taxon>Caudoviricetes</taxon>
        <taxon>Pantevenvirales</taxon>
        <taxon>Kyanoviridae</taxon>
        <taxon>Yellowseavirus</taxon>
        <taxon>Yellowseavirus thirtyeight</taxon>
    </lineage>
</organism>
<dbReference type="InterPro" id="IPR036249">
    <property type="entry name" value="Thioredoxin-like_sf"/>
</dbReference>
<name>A0A873WJQ8_9CAUD</name>
<dbReference type="KEGG" id="vg:77946532"/>
<dbReference type="EMBL" id="MW117965">
    <property type="protein sequence ID" value="QPB07871.1"/>
    <property type="molecule type" value="Genomic_DNA"/>
</dbReference>
<reference evidence="2" key="1">
    <citation type="submission" date="2020-10" db="EMBL/GenBank/DDBJ databases">
        <title>The Isolation and Genome Sequence of a Novel Cyanophage S-H38 from the Yellow Sea, China.</title>
        <authorList>
            <person name="Jiang T."/>
        </authorList>
    </citation>
    <scope>NUCLEOTIDE SEQUENCE</scope>
</reference>
<dbReference type="PROSITE" id="PS51354">
    <property type="entry name" value="GLUTAREDOXIN_2"/>
    <property type="match status" value="1"/>
</dbReference>